<name>A0A191ZTH0_9RALS</name>
<dbReference type="CDD" id="cd06582">
    <property type="entry name" value="TM_PBP1_LivH_like"/>
    <property type="match status" value="1"/>
</dbReference>
<dbReference type="RefSeq" id="WP_064801747.1">
    <property type="nucleotide sequence ID" value="NZ_CP016022.1"/>
</dbReference>
<evidence type="ECO:0000313" key="6">
    <source>
        <dbReference type="EMBL" id="ANJ71430.1"/>
    </source>
</evidence>
<evidence type="ECO:0000256" key="5">
    <source>
        <dbReference type="ARBA" id="ARBA00023136"/>
    </source>
</evidence>
<dbReference type="GO" id="GO:0015658">
    <property type="term" value="F:branched-chain amino acid transmembrane transporter activity"/>
    <property type="evidence" value="ECO:0007669"/>
    <property type="project" value="InterPro"/>
</dbReference>
<dbReference type="PANTHER" id="PTHR30482:SF20">
    <property type="entry name" value="HIGH-AFFINITY BRANCHED-CHAIN AMINO ACID TRANSPORT SYSTEM PERMEASE PROTEIN LIVM"/>
    <property type="match status" value="1"/>
</dbReference>
<dbReference type="Pfam" id="PF02653">
    <property type="entry name" value="BPD_transp_2"/>
    <property type="match status" value="2"/>
</dbReference>
<evidence type="ECO:0000313" key="7">
    <source>
        <dbReference type="Proteomes" id="UP000078572"/>
    </source>
</evidence>
<protein>
    <submittedName>
        <fullName evidence="6">ABC transporter permease</fullName>
    </submittedName>
</protein>
<dbReference type="GeneID" id="61524889"/>
<keyword evidence="2" id="KW-1003">Cell membrane</keyword>
<proteinExistence type="predicted"/>
<dbReference type="InterPro" id="IPR043428">
    <property type="entry name" value="LivM-like"/>
</dbReference>
<evidence type="ECO:0000256" key="4">
    <source>
        <dbReference type="ARBA" id="ARBA00022989"/>
    </source>
</evidence>
<comment type="subcellular location">
    <subcellularLocation>
        <location evidence="1">Cell membrane</location>
        <topology evidence="1">Multi-pass membrane protein</topology>
    </subcellularLocation>
</comment>
<dbReference type="Proteomes" id="UP000078572">
    <property type="component" value="Chromosome 1"/>
</dbReference>
<accession>A0A191ZTH0</accession>
<evidence type="ECO:0000256" key="3">
    <source>
        <dbReference type="ARBA" id="ARBA00022692"/>
    </source>
</evidence>
<dbReference type="InterPro" id="IPR001851">
    <property type="entry name" value="ABC_transp_permease"/>
</dbReference>
<dbReference type="AlphaFoldDB" id="A0A191ZTH0"/>
<dbReference type="PANTHER" id="PTHR30482">
    <property type="entry name" value="HIGH-AFFINITY BRANCHED-CHAIN AMINO ACID TRANSPORT SYSTEM PERMEASE"/>
    <property type="match status" value="1"/>
</dbReference>
<keyword evidence="3" id="KW-0812">Transmembrane</keyword>
<keyword evidence="5" id="KW-0472">Membrane</keyword>
<gene>
    <name evidence="6" type="ORF">A9Y76_02560</name>
</gene>
<evidence type="ECO:0000256" key="2">
    <source>
        <dbReference type="ARBA" id="ARBA00022475"/>
    </source>
</evidence>
<dbReference type="STRING" id="190721.ACS15_0567"/>
<dbReference type="EMBL" id="CP016022">
    <property type="protein sequence ID" value="ANJ71430.1"/>
    <property type="molecule type" value="Genomic_DNA"/>
</dbReference>
<dbReference type="OrthoDB" id="32289at2"/>
<dbReference type="CDD" id="cd06581">
    <property type="entry name" value="TM_PBP1_LivM_like"/>
    <property type="match status" value="1"/>
</dbReference>
<keyword evidence="7" id="KW-1185">Reference proteome</keyword>
<sequence length="612" mass="63384">MESLWHGAWLDYTVNGLVVGNIYALLAVGLALIFGVSHLINFAHGSVYTVGAFLGWFAITHLHAPLWATILLVIVGSALLGMGIERVGLRPLANAPRIAPLLATIGLSYVIDQAVQLLAGPDPRALPSPLPDWRLTLGGGSIGALDVLIAGLGLASAAVLFVFLRYTRLGWAVRATAQDRDAARQMGVSTHAVNQAVFAIASALGGLSGLLVGMYYNNISPAMSFQATLKGVVAVVIGGVGNVPGAIAGSLLLGLTESYGVALFGTPYRNLFAFLLLLGVLAWRPNGLFARKPALPPEPLTGTFIAPSRPIHVPRWVWPVAVAVLALIPLTGISPYVVQVLTNAWLYALLALSLSLVAGTAGQISLGHAGLLAIGAYASALLAIDAHVPVLLAVLLAGIVTAGLGTLLVLPAFRLRGHYVSIATLGIGEIIALVILNWESVTRGPIGVAGIPPLAVGSLALDSAAAFYWMGLGAVVALALLQRRLLGTHLGRSLRAIRDDDVAARAYGISPARYKALAFGVGGFAAGIAGALTAHQYSYINHETFGSPISILALTMVILGGLGNVAGAVIGAVALVGLPELFRVTAEYRVLIVGLTLLLLVRFRPQGLLGTV</sequence>
<reference evidence="7" key="1">
    <citation type="submission" date="2016-06" db="EMBL/GenBank/DDBJ databases">
        <authorList>
            <person name="Xu Y."/>
            <person name="Nagy A."/>
            <person name="Yan X."/>
            <person name="Kim S.W."/>
            <person name="Haley B."/>
            <person name="Liu N.T."/>
            <person name="Nou X."/>
        </authorList>
    </citation>
    <scope>NUCLEOTIDE SEQUENCE [LARGE SCALE GENOMIC DNA]</scope>
    <source>
        <strain evidence="7">ATCC 49129</strain>
    </source>
</reference>
<organism evidence="6 7">
    <name type="scientific">Ralstonia insidiosa</name>
    <dbReference type="NCBI Taxonomy" id="190721"/>
    <lineage>
        <taxon>Bacteria</taxon>
        <taxon>Pseudomonadati</taxon>
        <taxon>Pseudomonadota</taxon>
        <taxon>Betaproteobacteria</taxon>
        <taxon>Burkholderiales</taxon>
        <taxon>Burkholderiaceae</taxon>
        <taxon>Ralstonia</taxon>
    </lineage>
</organism>
<dbReference type="GO" id="GO:0005886">
    <property type="term" value="C:plasma membrane"/>
    <property type="evidence" value="ECO:0007669"/>
    <property type="project" value="UniProtKB-SubCell"/>
</dbReference>
<keyword evidence="4" id="KW-1133">Transmembrane helix</keyword>
<evidence type="ECO:0000256" key="1">
    <source>
        <dbReference type="ARBA" id="ARBA00004651"/>
    </source>
</evidence>